<accession>A0A0C9Z7X0</accession>
<evidence type="ECO:0000313" key="2">
    <source>
        <dbReference type="Proteomes" id="UP000054018"/>
    </source>
</evidence>
<sequence>MYSLQSTAMQVCHQEMGSDSVGKRKTKVKRMAKFTETEGKDVYEVVFPLGGIGPSTLETSLGMKYG</sequence>
<dbReference type="Proteomes" id="UP000054018">
    <property type="component" value="Unassembled WGS sequence"/>
</dbReference>
<reference evidence="2" key="2">
    <citation type="submission" date="2015-01" db="EMBL/GenBank/DDBJ databases">
        <title>Evolutionary Origins and Diversification of the Mycorrhizal Mutualists.</title>
        <authorList>
            <consortium name="DOE Joint Genome Institute"/>
            <consortium name="Mycorrhizal Genomics Consortium"/>
            <person name="Kohler A."/>
            <person name="Kuo A."/>
            <person name="Nagy L.G."/>
            <person name="Floudas D."/>
            <person name="Copeland A."/>
            <person name="Barry K.W."/>
            <person name="Cichocki N."/>
            <person name="Veneault-Fourrey C."/>
            <person name="LaButti K."/>
            <person name="Lindquist E.A."/>
            <person name="Lipzen A."/>
            <person name="Lundell T."/>
            <person name="Morin E."/>
            <person name="Murat C."/>
            <person name="Riley R."/>
            <person name="Ohm R."/>
            <person name="Sun H."/>
            <person name="Tunlid A."/>
            <person name="Henrissat B."/>
            <person name="Grigoriev I.V."/>
            <person name="Hibbett D.S."/>
            <person name="Martin F."/>
        </authorList>
    </citation>
    <scope>NUCLEOTIDE SEQUENCE [LARGE SCALE GENOMIC DNA]</scope>
    <source>
        <strain evidence="2">441</strain>
    </source>
</reference>
<reference evidence="1 2" key="1">
    <citation type="submission" date="2014-04" db="EMBL/GenBank/DDBJ databases">
        <authorList>
            <consortium name="DOE Joint Genome Institute"/>
            <person name="Kuo A."/>
            <person name="Kohler A."/>
            <person name="Costa M.D."/>
            <person name="Nagy L.G."/>
            <person name="Floudas D."/>
            <person name="Copeland A."/>
            <person name="Barry K.W."/>
            <person name="Cichocki N."/>
            <person name="Veneault-Fourrey C."/>
            <person name="LaButti K."/>
            <person name="Lindquist E.A."/>
            <person name="Lipzen A."/>
            <person name="Lundell T."/>
            <person name="Morin E."/>
            <person name="Murat C."/>
            <person name="Sun H."/>
            <person name="Tunlid A."/>
            <person name="Henrissat B."/>
            <person name="Grigoriev I.V."/>
            <person name="Hibbett D.S."/>
            <person name="Martin F."/>
            <person name="Nordberg H.P."/>
            <person name="Cantor M.N."/>
            <person name="Hua S.X."/>
        </authorList>
    </citation>
    <scope>NUCLEOTIDE SEQUENCE [LARGE SCALE GENOMIC DNA]</scope>
    <source>
        <strain evidence="1 2">441</strain>
    </source>
</reference>
<dbReference type="AlphaFoldDB" id="A0A0C9Z7X0"/>
<keyword evidence="2" id="KW-1185">Reference proteome</keyword>
<evidence type="ECO:0000313" key="1">
    <source>
        <dbReference type="EMBL" id="KIK22119.1"/>
    </source>
</evidence>
<proteinExistence type="predicted"/>
<gene>
    <name evidence="1" type="ORF">PISMIDRAFT_680649</name>
</gene>
<protein>
    <submittedName>
        <fullName evidence="1">Uncharacterized protein</fullName>
    </submittedName>
</protein>
<organism evidence="1 2">
    <name type="scientific">Pisolithus microcarpus 441</name>
    <dbReference type="NCBI Taxonomy" id="765257"/>
    <lineage>
        <taxon>Eukaryota</taxon>
        <taxon>Fungi</taxon>
        <taxon>Dikarya</taxon>
        <taxon>Basidiomycota</taxon>
        <taxon>Agaricomycotina</taxon>
        <taxon>Agaricomycetes</taxon>
        <taxon>Agaricomycetidae</taxon>
        <taxon>Boletales</taxon>
        <taxon>Sclerodermatineae</taxon>
        <taxon>Pisolithaceae</taxon>
        <taxon>Pisolithus</taxon>
    </lineage>
</organism>
<name>A0A0C9Z7X0_9AGAM</name>
<dbReference type="EMBL" id="KN833743">
    <property type="protein sequence ID" value="KIK22119.1"/>
    <property type="molecule type" value="Genomic_DNA"/>
</dbReference>
<dbReference type="HOGENOM" id="CLU_2832160_0_0_1"/>